<feature type="domain" description="AMP-binding enzyme C-terminal" evidence="3">
    <location>
        <begin position="252"/>
        <end position="314"/>
    </location>
</feature>
<dbReference type="Pfam" id="PF13193">
    <property type="entry name" value="AMP-binding_C"/>
    <property type="match status" value="1"/>
</dbReference>
<dbReference type="GO" id="GO:0031956">
    <property type="term" value="F:medium-chain fatty acid-CoA ligase activity"/>
    <property type="evidence" value="ECO:0007669"/>
    <property type="project" value="TreeGrafter"/>
</dbReference>
<dbReference type="Proteomes" id="UP000297496">
    <property type="component" value="Unassembled WGS sequence"/>
</dbReference>
<dbReference type="GO" id="GO:0006631">
    <property type="term" value="P:fatty acid metabolic process"/>
    <property type="evidence" value="ECO:0007669"/>
    <property type="project" value="TreeGrafter"/>
</dbReference>
<name>A0A4Z1CJA3_9ACTN</name>
<proteinExistence type="inferred from homology"/>
<reference evidence="4 5" key="1">
    <citation type="submission" date="2019-04" db="EMBL/GenBank/DDBJ databases">
        <title>Three New Species of Nocardioides, Nocardioides euryhalodurans sp. nov., Nocardioides seonyuensis sp. nov. and Nocardioides eburneoflavus sp. nov. Isolated from Soil.</title>
        <authorList>
            <person name="Roh S.G."/>
            <person name="Lee C."/>
            <person name="Kim M.-K."/>
            <person name="Kim S.B."/>
        </authorList>
    </citation>
    <scope>NUCLEOTIDE SEQUENCE [LARGE SCALE GENOMIC DNA]</scope>
    <source>
        <strain evidence="4 5">MMS17-SY213</strain>
    </source>
</reference>
<dbReference type="RefSeq" id="WP_135838347.1">
    <property type="nucleotide sequence ID" value="NZ_SRRO01000001.1"/>
</dbReference>
<evidence type="ECO:0000259" key="3">
    <source>
        <dbReference type="Pfam" id="PF13193"/>
    </source>
</evidence>
<organism evidence="4 5">
    <name type="scientific">Nocardioides eburneiflavus</name>
    <dbReference type="NCBI Taxonomy" id="2518372"/>
    <lineage>
        <taxon>Bacteria</taxon>
        <taxon>Bacillati</taxon>
        <taxon>Actinomycetota</taxon>
        <taxon>Actinomycetes</taxon>
        <taxon>Propionibacteriales</taxon>
        <taxon>Nocardioidaceae</taxon>
        <taxon>Nocardioides</taxon>
    </lineage>
</organism>
<dbReference type="EMBL" id="SRRO01000001">
    <property type="protein sequence ID" value="TGN63813.1"/>
    <property type="molecule type" value="Genomic_DNA"/>
</dbReference>
<dbReference type="Gene3D" id="3.30.300.30">
    <property type="match status" value="1"/>
</dbReference>
<gene>
    <name evidence="4" type="ORF">EXE59_07500</name>
</gene>
<evidence type="ECO:0000313" key="5">
    <source>
        <dbReference type="Proteomes" id="UP000297496"/>
    </source>
</evidence>
<dbReference type="InterPro" id="IPR025110">
    <property type="entry name" value="AMP-bd_C"/>
</dbReference>
<evidence type="ECO:0000256" key="1">
    <source>
        <dbReference type="ARBA" id="ARBA00006432"/>
    </source>
</evidence>
<dbReference type="PANTHER" id="PTHR43201">
    <property type="entry name" value="ACYL-COA SYNTHETASE"/>
    <property type="match status" value="1"/>
</dbReference>
<dbReference type="SUPFAM" id="SSF56801">
    <property type="entry name" value="Acetyl-CoA synthetase-like"/>
    <property type="match status" value="1"/>
</dbReference>
<keyword evidence="2 4" id="KW-0436">Ligase</keyword>
<evidence type="ECO:0000313" key="4">
    <source>
        <dbReference type="EMBL" id="TGN63813.1"/>
    </source>
</evidence>
<dbReference type="PANTHER" id="PTHR43201:SF5">
    <property type="entry name" value="MEDIUM-CHAIN ACYL-COA LIGASE ACSF2, MITOCHONDRIAL"/>
    <property type="match status" value="1"/>
</dbReference>
<dbReference type="InterPro" id="IPR042099">
    <property type="entry name" value="ANL_N_sf"/>
</dbReference>
<comment type="similarity">
    <text evidence="1">Belongs to the ATP-dependent AMP-binding enzyme family.</text>
</comment>
<dbReference type="AlphaFoldDB" id="A0A4Z1CJA3"/>
<comment type="caution">
    <text evidence="4">The sequence shown here is derived from an EMBL/GenBank/DDBJ whole genome shotgun (WGS) entry which is preliminary data.</text>
</comment>
<evidence type="ECO:0000256" key="2">
    <source>
        <dbReference type="ARBA" id="ARBA00022598"/>
    </source>
</evidence>
<dbReference type="OrthoDB" id="5240965at2"/>
<sequence>MSPAEPVDLLAAADPLAALAAAAPDDLLAFRTAGTGGRPRTVLRTRRSWLESYPHVSGLLGISGASRVWVPGPLTASMNLFAASHAQWAGAALVPEPDGATHACLTPSSLRTLLARQPRALSGVHVVVAGDRLTPSLRDAAAAAGARVSHYYGAAELSFVAWGEHADDLRPFPGVEVAARAGELWVRSPYVCEAYAEPQHLLRRDADGWTTVGDRGAVEDDGRVTVHGRAGGVTTAGATVLEADIEHALQQAAAGEVVVVGVPHPDLGQVVAAVVTDADDVDRLREVGRRVLAAPQQPRRWFHLESLPLTGSGKVDRAAVVRAVSRDGGNPWE</sequence>
<protein>
    <submittedName>
        <fullName evidence="4">O-succinylbenzoate--CoA ligase</fullName>
    </submittedName>
</protein>
<dbReference type="InterPro" id="IPR045851">
    <property type="entry name" value="AMP-bd_C_sf"/>
</dbReference>
<accession>A0A4Z1CJA3</accession>
<keyword evidence="5" id="KW-1185">Reference proteome</keyword>
<dbReference type="Gene3D" id="3.40.50.12780">
    <property type="entry name" value="N-terminal domain of ligase-like"/>
    <property type="match status" value="1"/>
</dbReference>